<evidence type="ECO:0000313" key="3">
    <source>
        <dbReference type="Proteomes" id="UP000017861"/>
    </source>
</evidence>
<dbReference type="OrthoDB" id="10366730at2759"/>
<reference evidence="2 3" key="1">
    <citation type="journal article" date="2014" name="Genome Announc.">
        <title>Trypanosoma cruzi Clone Dm28c Draft Genome Sequence.</title>
        <authorList>
            <person name="Grisard E.C."/>
            <person name="Teixeira S.M."/>
            <person name="de Almeida L.G."/>
            <person name="Stoco P.H."/>
            <person name="Gerber A.L."/>
            <person name="Talavera-Lopez C."/>
            <person name="Lima O.C."/>
            <person name="Andersson B."/>
            <person name="de Vasconcelos A.T."/>
        </authorList>
    </citation>
    <scope>NUCLEOTIDE SEQUENCE [LARGE SCALE GENOMIC DNA]</scope>
    <source>
        <strain evidence="2 3">Dm28c</strain>
    </source>
</reference>
<proteinExistence type="predicted"/>
<name>V5ANH4_TRYCR</name>
<gene>
    <name evidence="2" type="ORF">TCDM_13360</name>
</gene>
<evidence type="ECO:0000313" key="2">
    <source>
        <dbReference type="EMBL" id="ESS55187.1"/>
    </source>
</evidence>
<dbReference type="AlphaFoldDB" id="V5ANH4"/>
<dbReference type="VEuPathDB" id="TriTrypDB:TCDM_13360"/>
<keyword evidence="1" id="KW-0472">Membrane</keyword>
<sequence>MAQVRMRPSTNMCPIKQSCACHTYECVWYEFNVTDTGSSNTEHTAGQRKQMKQKTIIIIFSHLFTLDHRGRAQIHAVECWHAQPAYTPLQPTVAYASADAASTSGTHTHAELLRLPSTSRRRDGARVVVVVGISVVVVLGATGAVVVVVVVVVVVLIVAAVFFLAESSAFVFVWSVDGLLPLFDSVVSLSPFSCAVSATGPGLPEIPDPPGTSFVIGTELAGPGLPAGAATTIGVSGRASSTPETPCVWCLSFFPGDAAAATAGLDVGDVFVGPETPASCG</sequence>
<comment type="caution">
    <text evidence="2">The sequence shown here is derived from an EMBL/GenBank/DDBJ whole genome shotgun (WGS) entry which is preliminary data.</text>
</comment>
<organism evidence="2 3">
    <name type="scientific">Trypanosoma cruzi Dm28c</name>
    <dbReference type="NCBI Taxonomy" id="1416333"/>
    <lineage>
        <taxon>Eukaryota</taxon>
        <taxon>Discoba</taxon>
        <taxon>Euglenozoa</taxon>
        <taxon>Kinetoplastea</taxon>
        <taxon>Metakinetoplastina</taxon>
        <taxon>Trypanosomatida</taxon>
        <taxon>Trypanosomatidae</taxon>
        <taxon>Trypanosoma</taxon>
        <taxon>Schizotrypanum</taxon>
    </lineage>
</organism>
<protein>
    <submittedName>
        <fullName evidence="2">Uncharacterized protein</fullName>
    </submittedName>
</protein>
<dbReference type="EMBL" id="AYLP01000972">
    <property type="protein sequence ID" value="ESS55187.1"/>
    <property type="molecule type" value="Genomic_DNA"/>
</dbReference>
<keyword evidence="1" id="KW-1133">Transmembrane helix</keyword>
<keyword evidence="1" id="KW-0812">Transmembrane</keyword>
<evidence type="ECO:0000256" key="1">
    <source>
        <dbReference type="SAM" id="Phobius"/>
    </source>
</evidence>
<dbReference type="Proteomes" id="UP000017861">
    <property type="component" value="Unassembled WGS sequence"/>
</dbReference>
<accession>V5ANH4</accession>
<feature type="transmembrane region" description="Helical" evidence="1">
    <location>
        <begin position="124"/>
        <end position="141"/>
    </location>
</feature>